<dbReference type="Gene3D" id="3.90.1720.10">
    <property type="entry name" value="endopeptidase domain like (from Nostoc punctiforme)"/>
    <property type="match status" value="1"/>
</dbReference>
<dbReference type="GO" id="GO:0006508">
    <property type="term" value="P:proteolysis"/>
    <property type="evidence" value="ECO:0007669"/>
    <property type="project" value="UniProtKB-KW"/>
</dbReference>
<dbReference type="Proteomes" id="UP000190150">
    <property type="component" value="Unassembled WGS sequence"/>
</dbReference>
<dbReference type="AlphaFoldDB" id="A0A1T5FC44"/>
<dbReference type="Pfam" id="PF00877">
    <property type="entry name" value="NLPC_P60"/>
    <property type="match status" value="1"/>
</dbReference>
<dbReference type="InterPro" id="IPR038765">
    <property type="entry name" value="Papain-like_cys_pep_sf"/>
</dbReference>
<name>A0A1T5FC44_9SPHI</name>
<sequence>MTLTKNLSLLLLLVPLIFASCGAKKKTLYGHGHKPTTGNNNSTTTKNKGNLTAYYAELLGTDSRDMNADLYSFIDDWMGSPHRMGGLTRSGIDCSAFVGMVYNEVYRKDLPRTSRDMAQNIKRKYDDQLKEGDLVFFSFGGRDIDHVGVYLQNGKFVHVSTKQGVVISNLKDVWYYKYLKRCGTPTS</sequence>
<keyword evidence="2" id="KW-0645">Protease</keyword>
<keyword evidence="9" id="KW-1185">Reference proteome</keyword>
<proteinExistence type="inferred from homology"/>
<dbReference type="InterPro" id="IPR000064">
    <property type="entry name" value="NLP_P60_dom"/>
</dbReference>
<feature type="chain" id="PRO_5012459513" evidence="6">
    <location>
        <begin position="26"/>
        <end position="187"/>
    </location>
</feature>
<keyword evidence="5" id="KW-0788">Thiol protease</keyword>
<keyword evidence="8" id="KW-0449">Lipoprotein</keyword>
<feature type="domain" description="NlpC/P60" evidence="7">
    <location>
        <begin position="64"/>
        <end position="185"/>
    </location>
</feature>
<evidence type="ECO:0000259" key="7">
    <source>
        <dbReference type="PROSITE" id="PS51935"/>
    </source>
</evidence>
<dbReference type="SUPFAM" id="SSF54001">
    <property type="entry name" value="Cysteine proteinases"/>
    <property type="match status" value="1"/>
</dbReference>
<dbReference type="PROSITE" id="PS51935">
    <property type="entry name" value="NLPC_P60"/>
    <property type="match status" value="1"/>
</dbReference>
<evidence type="ECO:0000313" key="9">
    <source>
        <dbReference type="Proteomes" id="UP000190150"/>
    </source>
</evidence>
<accession>A0A1T5FC44</accession>
<dbReference type="STRING" id="1513896.SAMN05660841_03159"/>
<dbReference type="OrthoDB" id="9807055at2"/>
<dbReference type="RefSeq" id="WP_079644469.1">
    <property type="nucleotide sequence ID" value="NZ_FUZF01000015.1"/>
</dbReference>
<protein>
    <submittedName>
        <fullName evidence="8">Lipoprotein Spr</fullName>
    </submittedName>
</protein>
<dbReference type="PANTHER" id="PTHR47360:SF1">
    <property type="entry name" value="ENDOPEPTIDASE NLPC-RELATED"/>
    <property type="match status" value="1"/>
</dbReference>
<evidence type="ECO:0000256" key="3">
    <source>
        <dbReference type="ARBA" id="ARBA00022729"/>
    </source>
</evidence>
<evidence type="ECO:0000256" key="2">
    <source>
        <dbReference type="ARBA" id="ARBA00022670"/>
    </source>
</evidence>
<evidence type="ECO:0000256" key="4">
    <source>
        <dbReference type="ARBA" id="ARBA00022801"/>
    </source>
</evidence>
<feature type="signal peptide" evidence="6">
    <location>
        <begin position="1"/>
        <end position="25"/>
    </location>
</feature>
<comment type="similarity">
    <text evidence="1">Belongs to the peptidase C40 family.</text>
</comment>
<dbReference type="PROSITE" id="PS51257">
    <property type="entry name" value="PROKAR_LIPOPROTEIN"/>
    <property type="match status" value="1"/>
</dbReference>
<gene>
    <name evidence="8" type="ORF">SAMN05660841_03159</name>
</gene>
<keyword evidence="3 6" id="KW-0732">Signal</keyword>
<evidence type="ECO:0000256" key="1">
    <source>
        <dbReference type="ARBA" id="ARBA00007074"/>
    </source>
</evidence>
<dbReference type="InterPro" id="IPR052062">
    <property type="entry name" value="Murein_DD/LD_carboxypeptidase"/>
</dbReference>
<dbReference type="EMBL" id="FUZF01000015">
    <property type="protein sequence ID" value="SKB93731.1"/>
    <property type="molecule type" value="Genomic_DNA"/>
</dbReference>
<evidence type="ECO:0000256" key="6">
    <source>
        <dbReference type="SAM" id="SignalP"/>
    </source>
</evidence>
<organism evidence="8 9">
    <name type="scientific">Sphingobacterium nematocida</name>
    <dbReference type="NCBI Taxonomy" id="1513896"/>
    <lineage>
        <taxon>Bacteria</taxon>
        <taxon>Pseudomonadati</taxon>
        <taxon>Bacteroidota</taxon>
        <taxon>Sphingobacteriia</taxon>
        <taxon>Sphingobacteriales</taxon>
        <taxon>Sphingobacteriaceae</taxon>
        <taxon>Sphingobacterium</taxon>
    </lineage>
</organism>
<keyword evidence="4" id="KW-0378">Hydrolase</keyword>
<evidence type="ECO:0000256" key="5">
    <source>
        <dbReference type="ARBA" id="ARBA00022807"/>
    </source>
</evidence>
<dbReference type="PANTHER" id="PTHR47360">
    <property type="entry name" value="MUREIN DD-ENDOPEPTIDASE MEPS/MUREIN LD-CARBOXYPEPTIDASE"/>
    <property type="match status" value="1"/>
</dbReference>
<dbReference type="GO" id="GO:0008234">
    <property type="term" value="F:cysteine-type peptidase activity"/>
    <property type="evidence" value="ECO:0007669"/>
    <property type="project" value="UniProtKB-KW"/>
</dbReference>
<reference evidence="9" key="1">
    <citation type="submission" date="2017-02" db="EMBL/GenBank/DDBJ databases">
        <authorList>
            <person name="Varghese N."/>
            <person name="Submissions S."/>
        </authorList>
    </citation>
    <scope>NUCLEOTIDE SEQUENCE [LARGE SCALE GENOMIC DNA]</scope>
    <source>
        <strain evidence="9">DSM 24091</strain>
    </source>
</reference>
<evidence type="ECO:0000313" key="8">
    <source>
        <dbReference type="EMBL" id="SKB93731.1"/>
    </source>
</evidence>